<feature type="region of interest" description="Disordered" evidence="10">
    <location>
        <begin position="252"/>
        <end position="271"/>
    </location>
</feature>
<keyword evidence="9 11" id="KW-0472">Membrane</keyword>
<evidence type="ECO:0000256" key="4">
    <source>
        <dbReference type="ARBA" id="ARBA00022538"/>
    </source>
</evidence>
<dbReference type="AlphaFoldDB" id="A0A3N4I3B4"/>
<feature type="transmembrane region" description="Helical" evidence="11">
    <location>
        <begin position="380"/>
        <end position="397"/>
    </location>
</feature>
<evidence type="ECO:0000256" key="10">
    <source>
        <dbReference type="SAM" id="MobiDB-lite"/>
    </source>
</evidence>
<feature type="region of interest" description="Disordered" evidence="10">
    <location>
        <begin position="119"/>
        <end position="229"/>
    </location>
</feature>
<dbReference type="GO" id="GO:0005886">
    <property type="term" value="C:plasma membrane"/>
    <property type="evidence" value="ECO:0007669"/>
    <property type="project" value="InterPro"/>
</dbReference>
<dbReference type="PIRSF" id="PIRSF002450">
    <property type="entry name" value="K+_transpter_TRK"/>
    <property type="match status" value="1"/>
</dbReference>
<evidence type="ECO:0000313" key="13">
    <source>
        <dbReference type="Proteomes" id="UP000275078"/>
    </source>
</evidence>
<gene>
    <name evidence="12" type="ORF">BJ508DRAFT_417633</name>
</gene>
<comment type="similarity">
    <text evidence="2">Belongs to the TrkH potassium transport family.</text>
</comment>
<keyword evidence="7 11" id="KW-1133">Transmembrane helix</keyword>
<keyword evidence="13" id="KW-1185">Reference proteome</keyword>
<feature type="transmembrane region" description="Helical" evidence="11">
    <location>
        <begin position="307"/>
        <end position="331"/>
    </location>
</feature>
<dbReference type="Proteomes" id="UP000275078">
    <property type="component" value="Unassembled WGS sequence"/>
</dbReference>
<dbReference type="PANTHER" id="PTHR31064">
    <property type="entry name" value="POTASSIUM TRANSPORT PROTEIN DDB_G0292412-RELATED"/>
    <property type="match status" value="1"/>
</dbReference>
<keyword evidence="6" id="KW-0630">Potassium</keyword>
<dbReference type="GO" id="GO:0140107">
    <property type="term" value="F:high-affinity potassium ion transmembrane transporter activity"/>
    <property type="evidence" value="ECO:0007669"/>
    <property type="project" value="TreeGrafter"/>
</dbReference>
<protein>
    <submittedName>
        <fullName evidence="12">Potassium transport protein 1</fullName>
    </submittedName>
</protein>
<evidence type="ECO:0000256" key="11">
    <source>
        <dbReference type="SAM" id="Phobius"/>
    </source>
</evidence>
<dbReference type="EMBL" id="ML119746">
    <property type="protein sequence ID" value="RPA76344.1"/>
    <property type="molecule type" value="Genomic_DNA"/>
</dbReference>
<organism evidence="12 13">
    <name type="scientific">Ascobolus immersus RN42</name>
    <dbReference type="NCBI Taxonomy" id="1160509"/>
    <lineage>
        <taxon>Eukaryota</taxon>
        <taxon>Fungi</taxon>
        <taxon>Dikarya</taxon>
        <taxon>Ascomycota</taxon>
        <taxon>Pezizomycotina</taxon>
        <taxon>Pezizomycetes</taxon>
        <taxon>Pezizales</taxon>
        <taxon>Ascobolaceae</taxon>
        <taxon>Ascobolus</taxon>
    </lineage>
</organism>
<evidence type="ECO:0000256" key="3">
    <source>
        <dbReference type="ARBA" id="ARBA00022448"/>
    </source>
</evidence>
<dbReference type="InterPro" id="IPR004773">
    <property type="entry name" value="K/Na_transp_Trk1/HKT1"/>
</dbReference>
<dbReference type="PANTHER" id="PTHR31064:SF5">
    <property type="entry name" value="POTASSIUM ION TRANSPORTER (EUROFUNG)"/>
    <property type="match status" value="1"/>
</dbReference>
<feature type="transmembrane region" description="Helical" evidence="11">
    <location>
        <begin position="592"/>
        <end position="613"/>
    </location>
</feature>
<feature type="transmembrane region" description="Helical" evidence="11">
    <location>
        <begin position="68"/>
        <end position="90"/>
    </location>
</feature>
<dbReference type="GO" id="GO:0030007">
    <property type="term" value="P:intracellular potassium ion homeostasis"/>
    <property type="evidence" value="ECO:0007669"/>
    <property type="project" value="InterPro"/>
</dbReference>
<proteinExistence type="inferred from homology"/>
<dbReference type="InterPro" id="IPR051143">
    <property type="entry name" value="TrkH_K-transport"/>
</dbReference>
<feature type="compositionally biased region" description="Basic and acidic residues" evidence="10">
    <location>
        <begin position="119"/>
        <end position="135"/>
    </location>
</feature>
<evidence type="ECO:0000256" key="2">
    <source>
        <dbReference type="ARBA" id="ARBA00009137"/>
    </source>
</evidence>
<name>A0A3N4I3B4_ASCIM</name>
<evidence type="ECO:0000256" key="1">
    <source>
        <dbReference type="ARBA" id="ARBA00004141"/>
    </source>
</evidence>
<dbReference type="OrthoDB" id="9999863at2759"/>
<keyword evidence="3" id="KW-0813">Transport</keyword>
<sequence>MWTPPVNFITLHYAYIILLGIVGLIVIHPYGNVSAIDSYFFGVSSSTESGLNPIDLKELKLYQQLVTYFLPIVSNIGFVNIIVVVVRLYWFEKRLNEVGPSILAAERERHHSALHNNLEKQQEKADSTHTEEAHVRSYNAPLEKQSEFEDDKETEESRVEPARSPRSPQISFAPDPRRGESEGTALYIPSPREQQRGMAVREATRGNPEEDEDEISPAPTRRRSFPRRGSSDLKVSKAVSIERIASSLFVLGPTNSTTHDHSETTAETSTSLLPKIKPSDFRKEDLPKLTRREKDELGGLEYTSLKLLLKIVFGYFFGLHVFGAICLTVWIQFAPQKYKDILAESAINKSWWGLYSAQTMVNNLGFSLTPDSMISFRDATFPMIVMTFLAYAGNTFYPCFLRLYIWLITLVTPSESAVRPRLKFLLQHPRRCYTLLFPSRATWILASILALMNIIDIILIITLDLDNPAVNVLPMGPRVLAAIYQSASARHTGTAVFNLAEVHPGVQFSLMVMMYISVFPIAVSIRASNTYEERTIGVFRPAEEEVEDGTVRSYLLTHMQNQLSFDLWYIFLGAFCICVGESTRIMDLKDPAFSVFSIIFEVVSAYGNVGLSLGHPTVMTSLSGQFKPFGKLVICAMMIRGRHRGLPYKLDRAILLPSEREVEDRAVSRSGAGEDVDVKSWKEGVRMRKALTC</sequence>
<evidence type="ECO:0000313" key="12">
    <source>
        <dbReference type="EMBL" id="RPA76344.1"/>
    </source>
</evidence>
<evidence type="ECO:0000256" key="8">
    <source>
        <dbReference type="ARBA" id="ARBA00023065"/>
    </source>
</evidence>
<reference evidence="12 13" key="1">
    <citation type="journal article" date="2018" name="Nat. Ecol. Evol.">
        <title>Pezizomycetes genomes reveal the molecular basis of ectomycorrhizal truffle lifestyle.</title>
        <authorList>
            <person name="Murat C."/>
            <person name="Payen T."/>
            <person name="Noel B."/>
            <person name="Kuo A."/>
            <person name="Morin E."/>
            <person name="Chen J."/>
            <person name="Kohler A."/>
            <person name="Krizsan K."/>
            <person name="Balestrini R."/>
            <person name="Da Silva C."/>
            <person name="Montanini B."/>
            <person name="Hainaut M."/>
            <person name="Levati E."/>
            <person name="Barry K.W."/>
            <person name="Belfiori B."/>
            <person name="Cichocki N."/>
            <person name="Clum A."/>
            <person name="Dockter R.B."/>
            <person name="Fauchery L."/>
            <person name="Guy J."/>
            <person name="Iotti M."/>
            <person name="Le Tacon F."/>
            <person name="Lindquist E.A."/>
            <person name="Lipzen A."/>
            <person name="Malagnac F."/>
            <person name="Mello A."/>
            <person name="Molinier V."/>
            <person name="Miyauchi S."/>
            <person name="Poulain J."/>
            <person name="Riccioni C."/>
            <person name="Rubini A."/>
            <person name="Sitrit Y."/>
            <person name="Splivallo R."/>
            <person name="Traeger S."/>
            <person name="Wang M."/>
            <person name="Zifcakova L."/>
            <person name="Wipf D."/>
            <person name="Zambonelli A."/>
            <person name="Paolocci F."/>
            <person name="Nowrousian M."/>
            <person name="Ottonello S."/>
            <person name="Baldrian P."/>
            <person name="Spatafora J.W."/>
            <person name="Henrissat B."/>
            <person name="Nagy L.G."/>
            <person name="Aury J.M."/>
            <person name="Wincker P."/>
            <person name="Grigoriev I.V."/>
            <person name="Bonfante P."/>
            <person name="Martin F.M."/>
        </authorList>
    </citation>
    <scope>NUCLEOTIDE SEQUENCE [LARGE SCALE GENOMIC DNA]</scope>
    <source>
        <strain evidence="12 13">RN42</strain>
    </source>
</reference>
<dbReference type="GO" id="GO:1990573">
    <property type="term" value="P:potassium ion import across plasma membrane"/>
    <property type="evidence" value="ECO:0007669"/>
    <property type="project" value="TreeGrafter"/>
</dbReference>
<evidence type="ECO:0000256" key="6">
    <source>
        <dbReference type="ARBA" id="ARBA00022958"/>
    </source>
</evidence>
<comment type="subcellular location">
    <subcellularLocation>
        <location evidence="1">Membrane</location>
        <topology evidence="1">Multi-pass membrane protein</topology>
    </subcellularLocation>
</comment>
<keyword evidence="5 11" id="KW-0812">Transmembrane</keyword>
<dbReference type="Pfam" id="PF02386">
    <property type="entry name" value="TrkH"/>
    <property type="match status" value="1"/>
</dbReference>
<evidence type="ECO:0000256" key="5">
    <source>
        <dbReference type="ARBA" id="ARBA00022692"/>
    </source>
</evidence>
<dbReference type="STRING" id="1160509.A0A3N4I3B4"/>
<dbReference type="InterPro" id="IPR015958">
    <property type="entry name" value="Trk1_fungi"/>
</dbReference>
<feature type="transmembrane region" description="Helical" evidence="11">
    <location>
        <begin position="506"/>
        <end position="525"/>
    </location>
</feature>
<dbReference type="InterPro" id="IPR003445">
    <property type="entry name" value="Cat_transpt"/>
</dbReference>
<feature type="transmembrane region" description="Helical" evidence="11">
    <location>
        <begin position="443"/>
        <end position="463"/>
    </location>
</feature>
<keyword evidence="8" id="KW-0406">Ion transport</keyword>
<feature type="transmembrane region" description="Helical" evidence="11">
    <location>
        <begin position="12"/>
        <end position="31"/>
    </location>
</feature>
<feature type="transmembrane region" description="Helical" evidence="11">
    <location>
        <begin position="567"/>
        <end position="586"/>
    </location>
</feature>
<keyword evidence="4" id="KW-0633">Potassium transport</keyword>
<accession>A0A3N4I3B4</accession>
<evidence type="ECO:0000256" key="7">
    <source>
        <dbReference type="ARBA" id="ARBA00022989"/>
    </source>
</evidence>
<evidence type="ECO:0000256" key="9">
    <source>
        <dbReference type="ARBA" id="ARBA00023136"/>
    </source>
</evidence>
<dbReference type="NCBIfam" id="TIGR00934">
    <property type="entry name" value="2a38euk"/>
    <property type="match status" value="1"/>
</dbReference>